<sequence length="146" mass="16852">MEQFNNRIRQYLAALIRITSVKREKPKHNTNDDCCSQAYTAPEHKSTAAKKGWEYCPNAEFPWRLEQVVDKEENWRGTWVLEVKDLQAMDWGTICVPKAKADGNRQGGRYQRQPTRHLPFLADGGDSYRETLPGGQDDLMVQLGKR</sequence>
<organism evidence="2 3">
    <name type="scientific">Colletotrichum tofieldiae</name>
    <dbReference type="NCBI Taxonomy" id="708197"/>
    <lineage>
        <taxon>Eukaryota</taxon>
        <taxon>Fungi</taxon>
        <taxon>Dikarya</taxon>
        <taxon>Ascomycota</taxon>
        <taxon>Pezizomycotina</taxon>
        <taxon>Sordariomycetes</taxon>
        <taxon>Hypocreomycetidae</taxon>
        <taxon>Glomerellales</taxon>
        <taxon>Glomerellaceae</taxon>
        <taxon>Colletotrichum</taxon>
        <taxon>Colletotrichum spaethianum species complex</taxon>
    </lineage>
</organism>
<dbReference type="AlphaFoldDB" id="A0A166QJJ7"/>
<evidence type="ECO:0000313" key="2">
    <source>
        <dbReference type="EMBL" id="KZL68018.1"/>
    </source>
</evidence>
<accession>A0A166QJJ7</accession>
<evidence type="ECO:0000256" key="1">
    <source>
        <dbReference type="SAM" id="MobiDB-lite"/>
    </source>
</evidence>
<keyword evidence="3" id="KW-1185">Reference proteome</keyword>
<reference evidence="2 3" key="1">
    <citation type="submission" date="2015-06" db="EMBL/GenBank/DDBJ databases">
        <title>Survival trade-offs in plant roots during colonization by closely related pathogenic and mutualistic fungi.</title>
        <authorList>
            <person name="Hacquard S."/>
            <person name="Kracher B."/>
            <person name="Hiruma K."/>
            <person name="Weinman A."/>
            <person name="Muench P."/>
            <person name="Garrido Oter R."/>
            <person name="Ver Loren van Themaat E."/>
            <person name="Dallerey J.-F."/>
            <person name="Damm U."/>
            <person name="Henrissat B."/>
            <person name="Lespinet O."/>
            <person name="Thon M."/>
            <person name="Kemen E."/>
            <person name="McHardy A.C."/>
            <person name="Schulze-Lefert P."/>
            <person name="O'Connell R.J."/>
        </authorList>
    </citation>
    <scope>NUCLEOTIDE SEQUENCE [LARGE SCALE GENOMIC DNA]</scope>
    <source>
        <strain evidence="2 3">0861</strain>
    </source>
</reference>
<dbReference type="EMBL" id="LFIV01000132">
    <property type="protein sequence ID" value="KZL68018.1"/>
    <property type="molecule type" value="Genomic_DNA"/>
</dbReference>
<name>A0A166QJJ7_9PEZI</name>
<gene>
    <name evidence="2" type="ORF">CT0861_06832</name>
</gene>
<dbReference type="Proteomes" id="UP000076552">
    <property type="component" value="Unassembled WGS sequence"/>
</dbReference>
<protein>
    <submittedName>
        <fullName evidence="2">Uncharacterized protein</fullName>
    </submittedName>
</protein>
<comment type="caution">
    <text evidence="2">The sequence shown here is derived from an EMBL/GenBank/DDBJ whole genome shotgun (WGS) entry which is preliminary data.</text>
</comment>
<evidence type="ECO:0000313" key="3">
    <source>
        <dbReference type="Proteomes" id="UP000076552"/>
    </source>
</evidence>
<feature type="region of interest" description="Disordered" evidence="1">
    <location>
        <begin position="117"/>
        <end position="146"/>
    </location>
</feature>
<proteinExistence type="predicted"/>